<feature type="compositionally biased region" description="Basic and acidic residues" evidence="1">
    <location>
        <begin position="39"/>
        <end position="48"/>
    </location>
</feature>
<feature type="region of interest" description="Disordered" evidence="1">
    <location>
        <begin position="1"/>
        <end position="51"/>
    </location>
</feature>
<evidence type="ECO:0000256" key="1">
    <source>
        <dbReference type="SAM" id="MobiDB-lite"/>
    </source>
</evidence>
<evidence type="ECO:0000313" key="2">
    <source>
        <dbReference type="EMBL" id="CAK0804744.1"/>
    </source>
</evidence>
<proteinExistence type="predicted"/>
<reference evidence="2" key="1">
    <citation type="submission" date="2023-10" db="EMBL/GenBank/DDBJ databases">
        <authorList>
            <person name="Chen Y."/>
            <person name="Shah S."/>
            <person name="Dougan E. K."/>
            <person name="Thang M."/>
            <person name="Chan C."/>
        </authorList>
    </citation>
    <scope>NUCLEOTIDE SEQUENCE [LARGE SCALE GENOMIC DNA]</scope>
</reference>
<keyword evidence="3" id="KW-1185">Reference proteome</keyword>
<evidence type="ECO:0000313" key="3">
    <source>
        <dbReference type="Proteomes" id="UP001189429"/>
    </source>
</evidence>
<comment type="caution">
    <text evidence="2">The sequence shown here is derived from an EMBL/GenBank/DDBJ whole genome shotgun (WGS) entry which is preliminary data.</text>
</comment>
<feature type="region of interest" description="Disordered" evidence="1">
    <location>
        <begin position="132"/>
        <end position="188"/>
    </location>
</feature>
<dbReference type="Proteomes" id="UP001189429">
    <property type="component" value="Unassembled WGS sequence"/>
</dbReference>
<name>A0ABN9QFL4_9DINO</name>
<gene>
    <name evidence="2" type="ORF">PCOR1329_LOCUS11449</name>
</gene>
<organism evidence="2 3">
    <name type="scientific">Prorocentrum cordatum</name>
    <dbReference type="NCBI Taxonomy" id="2364126"/>
    <lineage>
        <taxon>Eukaryota</taxon>
        <taxon>Sar</taxon>
        <taxon>Alveolata</taxon>
        <taxon>Dinophyceae</taxon>
        <taxon>Prorocentrales</taxon>
        <taxon>Prorocentraceae</taxon>
        <taxon>Prorocentrum</taxon>
    </lineage>
</organism>
<dbReference type="EMBL" id="CAUYUJ010003312">
    <property type="protein sequence ID" value="CAK0804744.1"/>
    <property type="molecule type" value="Genomic_DNA"/>
</dbReference>
<protein>
    <submittedName>
        <fullName evidence="2">Uncharacterized protein</fullName>
    </submittedName>
</protein>
<sequence>MRAARGSQARQVLPKEAPRCGGGAKPRRRGHAQGARAPAEQRQEETNKKGHKHSLFALRADFLHLIRAERQQLWCTERTITSREASAGSPPSPIRQARPITRSKVTNLANGLDPTLRVGTLRVVERARRQMAHRKTLRQKVPTCQGAPGCPAHARKHSEKGGGDRTGGVSGAEVELQGAQGHTKKQAQIPRFSTLSYSFWTG</sequence>
<accession>A0ABN9QFL4</accession>